<accession>A0A813HT08</accession>
<evidence type="ECO:0000313" key="2">
    <source>
        <dbReference type="Proteomes" id="UP000626109"/>
    </source>
</evidence>
<gene>
    <name evidence="1" type="ORF">PGLA2088_LOCUS2328</name>
</gene>
<dbReference type="EMBL" id="CAJNNW010001858">
    <property type="protein sequence ID" value="CAE8641407.1"/>
    <property type="molecule type" value="Genomic_DNA"/>
</dbReference>
<evidence type="ECO:0000313" key="1">
    <source>
        <dbReference type="EMBL" id="CAE8641407.1"/>
    </source>
</evidence>
<proteinExistence type="predicted"/>
<organism evidence="1 2">
    <name type="scientific">Polarella glacialis</name>
    <name type="common">Dinoflagellate</name>
    <dbReference type="NCBI Taxonomy" id="89957"/>
    <lineage>
        <taxon>Eukaryota</taxon>
        <taxon>Sar</taxon>
        <taxon>Alveolata</taxon>
        <taxon>Dinophyceae</taxon>
        <taxon>Suessiales</taxon>
        <taxon>Suessiaceae</taxon>
        <taxon>Polarella</taxon>
    </lineage>
</organism>
<dbReference type="Proteomes" id="UP000626109">
    <property type="component" value="Unassembled WGS sequence"/>
</dbReference>
<protein>
    <submittedName>
        <fullName evidence="1">Uncharacterized protein</fullName>
    </submittedName>
</protein>
<reference evidence="1" key="1">
    <citation type="submission" date="2021-02" db="EMBL/GenBank/DDBJ databases">
        <authorList>
            <person name="Dougan E. K."/>
            <person name="Rhodes N."/>
            <person name="Thang M."/>
            <person name="Chan C."/>
        </authorList>
    </citation>
    <scope>NUCLEOTIDE SEQUENCE</scope>
</reference>
<comment type="caution">
    <text evidence="1">The sequence shown here is derived from an EMBL/GenBank/DDBJ whole genome shotgun (WGS) entry which is preliminary data.</text>
</comment>
<dbReference type="AlphaFoldDB" id="A0A813HT08"/>
<name>A0A813HT08_POLGL</name>
<sequence length="132" mass="14212">QWIQPALPIPNFAFGRGVVRSTSGPSGTFEAVVDESKRSVSIGDRIEGIRACLEARMGTQKFQKLYKTLAKDEAVANSMAESPVPWPRDSSMVLPEDMDEAFVGVGDGGPDDTMSLAPLVAKLVACEQSYFS</sequence>
<feature type="non-terminal residue" evidence="1">
    <location>
        <position position="1"/>
    </location>
</feature>